<dbReference type="GO" id="GO:0003871">
    <property type="term" value="F:5-methyltetrahydropteroyltriglutamate-homocysteine S-methyltransferase activity"/>
    <property type="evidence" value="ECO:0007669"/>
    <property type="project" value="InterPro"/>
</dbReference>
<dbReference type="InterPro" id="IPR013215">
    <property type="entry name" value="Cbl-indep_Met_Synth_N"/>
</dbReference>
<dbReference type="GO" id="GO:0008270">
    <property type="term" value="F:zinc ion binding"/>
    <property type="evidence" value="ECO:0007669"/>
    <property type="project" value="InterPro"/>
</dbReference>
<dbReference type="Proteomes" id="UP000317593">
    <property type="component" value="Unassembled WGS sequence"/>
</dbReference>
<dbReference type="GO" id="GO:0008652">
    <property type="term" value="P:amino acid biosynthetic process"/>
    <property type="evidence" value="ECO:0007669"/>
    <property type="project" value="InterPro"/>
</dbReference>
<dbReference type="AlphaFoldDB" id="A0A521AZL1"/>
<dbReference type="Gene3D" id="3.20.20.210">
    <property type="match status" value="1"/>
</dbReference>
<gene>
    <name evidence="2" type="ORF">SAMN06265218_10212</name>
</gene>
<dbReference type="Pfam" id="PF08267">
    <property type="entry name" value="Meth_synt_1"/>
    <property type="match status" value="1"/>
</dbReference>
<dbReference type="OrthoDB" id="244285at2"/>
<evidence type="ECO:0000313" key="2">
    <source>
        <dbReference type="EMBL" id="SMO39960.1"/>
    </source>
</evidence>
<organism evidence="2 3">
    <name type="scientific">Fodinibius sediminis</name>
    <dbReference type="NCBI Taxonomy" id="1214077"/>
    <lineage>
        <taxon>Bacteria</taxon>
        <taxon>Pseudomonadati</taxon>
        <taxon>Balneolota</taxon>
        <taxon>Balneolia</taxon>
        <taxon>Balneolales</taxon>
        <taxon>Balneolaceae</taxon>
        <taxon>Fodinibius</taxon>
    </lineage>
</organism>
<sequence>MFTHNLGYPRIGIKRDLKKIVESYWKGGIDKSQLMAPREALNILNRTK</sequence>
<proteinExistence type="predicted"/>
<accession>A0A521AZL1</accession>
<feature type="domain" description="Cobalamin-independent methionine synthase MetE N-terminal" evidence="1">
    <location>
        <begin position="3"/>
        <end position="42"/>
    </location>
</feature>
<protein>
    <submittedName>
        <fullName evidence="2">Cobalamin-independent synthase, N-terminal domain</fullName>
    </submittedName>
</protein>
<keyword evidence="3" id="KW-1185">Reference proteome</keyword>
<evidence type="ECO:0000313" key="3">
    <source>
        <dbReference type="Proteomes" id="UP000317593"/>
    </source>
</evidence>
<dbReference type="RefSeq" id="WP_142712907.1">
    <property type="nucleotide sequence ID" value="NZ_FXTH01000002.1"/>
</dbReference>
<dbReference type="SUPFAM" id="SSF51726">
    <property type="entry name" value="UROD/MetE-like"/>
    <property type="match status" value="1"/>
</dbReference>
<evidence type="ECO:0000259" key="1">
    <source>
        <dbReference type="Pfam" id="PF08267"/>
    </source>
</evidence>
<dbReference type="InterPro" id="IPR038071">
    <property type="entry name" value="UROD/MetE-like_sf"/>
</dbReference>
<name>A0A521AZL1_9BACT</name>
<dbReference type="EMBL" id="FXTH01000002">
    <property type="protein sequence ID" value="SMO39960.1"/>
    <property type="molecule type" value="Genomic_DNA"/>
</dbReference>
<reference evidence="2 3" key="1">
    <citation type="submission" date="2017-05" db="EMBL/GenBank/DDBJ databases">
        <authorList>
            <person name="Varghese N."/>
            <person name="Submissions S."/>
        </authorList>
    </citation>
    <scope>NUCLEOTIDE SEQUENCE [LARGE SCALE GENOMIC DNA]</scope>
    <source>
        <strain evidence="2 3">DSM 21194</strain>
    </source>
</reference>